<dbReference type="EMBL" id="MGHD01000002">
    <property type="protein sequence ID" value="OGM60857.1"/>
    <property type="molecule type" value="Genomic_DNA"/>
</dbReference>
<dbReference type="PANTHER" id="PTHR33908">
    <property type="entry name" value="MANNOSYLTRANSFERASE YKCB-RELATED"/>
    <property type="match status" value="1"/>
</dbReference>
<evidence type="ECO:0000259" key="9">
    <source>
        <dbReference type="Pfam" id="PF13231"/>
    </source>
</evidence>
<dbReference type="PANTHER" id="PTHR33908:SF11">
    <property type="entry name" value="MEMBRANE PROTEIN"/>
    <property type="match status" value="1"/>
</dbReference>
<feature type="transmembrane region" description="Helical" evidence="8">
    <location>
        <begin position="146"/>
        <end position="162"/>
    </location>
</feature>
<keyword evidence="7 8" id="KW-0472">Membrane</keyword>
<keyword evidence="6 8" id="KW-1133">Transmembrane helix</keyword>
<feature type="transmembrane region" description="Helical" evidence="8">
    <location>
        <begin position="376"/>
        <end position="399"/>
    </location>
</feature>
<feature type="transmembrane region" description="Helical" evidence="8">
    <location>
        <begin position="12"/>
        <end position="28"/>
    </location>
</feature>
<protein>
    <recommendedName>
        <fullName evidence="9">Glycosyltransferase RgtA/B/C/D-like domain-containing protein</fullName>
    </recommendedName>
</protein>
<feature type="transmembrane region" description="Helical" evidence="8">
    <location>
        <begin position="62"/>
        <end position="80"/>
    </location>
</feature>
<accession>A0A1F8BA10</accession>
<dbReference type="InterPro" id="IPR038731">
    <property type="entry name" value="RgtA/B/C-like"/>
</dbReference>
<evidence type="ECO:0000256" key="1">
    <source>
        <dbReference type="ARBA" id="ARBA00004651"/>
    </source>
</evidence>
<evidence type="ECO:0000313" key="11">
    <source>
        <dbReference type="Proteomes" id="UP000176404"/>
    </source>
</evidence>
<keyword evidence="5 8" id="KW-0812">Transmembrane</keyword>
<name>A0A1F8BA10_9BACT</name>
<dbReference type="GO" id="GO:0009103">
    <property type="term" value="P:lipopolysaccharide biosynthetic process"/>
    <property type="evidence" value="ECO:0007669"/>
    <property type="project" value="UniProtKB-ARBA"/>
</dbReference>
<feature type="transmembrane region" description="Helical" evidence="8">
    <location>
        <begin position="344"/>
        <end position="364"/>
    </location>
</feature>
<dbReference type="InterPro" id="IPR050297">
    <property type="entry name" value="LipidA_mod_glycosyltrf_83"/>
</dbReference>
<evidence type="ECO:0000256" key="6">
    <source>
        <dbReference type="ARBA" id="ARBA00022989"/>
    </source>
</evidence>
<proteinExistence type="predicted"/>
<keyword evidence="4" id="KW-0808">Transferase</keyword>
<feature type="transmembrane region" description="Helical" evidence="8">
    <location>
        <begin position="282"/>
        <end position="307"/>
    </location>
</feature>
<evidence type="ECO:0000256" key="7">
    <source>
        <dbReference type="ARBA" id="ARBA00023136"/>
    </source>
</evidence>
<evidence type="ECO:0000256" key="5">
    <source>
        <dbReference type="ARBA" id="ARBA00022692"/>
    </source>
</evidence>
<evidence type="ECO:0000256" key="3">
    <source>
        <dbReference type="ARBA" id="ARBA00022676"/>
    </source>
</evidence>
<sequence>MKLVKINRLLNPLYLLIIISIGAVLRFYKLDWGEGYFFHPDEYHLTISVNQLSYPSQMHPHLFSYGSFPVYLIYFTKLIFNLETSPFLIGRFYSALFSTLTIVVIYKISLELFKERKNYAYLSTFFVAITPGLIQQAHFSTPESNLTFFLMITLLLLIKWFEKDKLKYYLASASSLGVAAGTKIVATTFLPLALLSPFIKVLEIKGLLRKIFALIKSYFSSSIFILITFLSFFIVFPYAILDFKGLRSSMNYEFAVASGKQIVFYNRAFIGTKPILFQLTKILPYALGIPLLIFGIAGFLIMSIHLVDDSINKRRINSILLAILSSFLFFFLPNALLYAKWTRFIAPTFPFFSIFAAYAFYQLFLKSQNSPIISLFLKALAILLMVSTSVWTLSFWSIYSHQDSRISATGWINKNIPKNSYILTETGNTLEAPLTGEYTKIPFDFYNLDERYELKNELVDHLVKSDYFIIQSRRIFINHQNQPYQFPLTSRFYDLLFSEQLGFEKIQECNSYPQLSIGHLSFVIPDELAEETWSVFDHPVIRVYKKVNPKEALEYEKLLEI</sequence>
<feature type="transmembrane region" description="Helical" evidence="8">
    <location>
        <begin position="118"/>
        <end position="134"/>
    </location>
</feature>
<dbReference type="GO" id="GO:0005886">
    <property type="term" value="C:plasma membrane"/>
    <property type="evidence" value="ECO:0007669"/>
    <property type="project" value="UniProtKB-SubCell"/>
</dbReference>
<evidence type="ECO:0000256" key="2">
    <source>
        <dbReference type="ARBA" id="ARBA00022475"/>
    </source>
</evidence>
<dbReference type="GO" id="GO:0016763">
    <property type="term" value="F:pentosyltransferase activity"/>
    <property type="evidence" value="ECO:0007669"/>
    <property type="project" value="TreeGrafter"/>
</dbReference>
<comment type="caution">
    <text evidence="10">The sequence shown here is derived from an EMBL/GenBank/DDBJ whole genome shotgun (WGS) entry which is preliminary data.</text>
</comment>
<keyword evidence="3" id="KW-0328">Glycosyltransferase</keyword>
<comment type="subcellular location">
    <subcellularLocation>
        <location evidence="1">Cell membrane</location>
        <topology evidence="1">Multi-pass membrane protein</topology>
    </subcellularLocation>
</comment>
<feature type="transmembrane region" description="Helical" evidence="8">
    <location>
        <begin position="217"/>
        <end position="240"/>
    </location>
</feature>
<feature type="transmembrane region" description="Helical" evidence="8">
    <location>
        <begin position="168"/>
        <end position="196"/>
    </location>
</feature>
<feature type="domain" description="Glycosyltransferase RgtA/B/C/D-like" evidence="9">
    <location>
        <begin position="69"/>
        <end position="230"/>
    </location>
</feature>
<dbReference type="Pfam" id="PF13231">
    <property type="entry name" value="PMT_2"/>
    <property type="match status" value="1"/>
</dbReference>
<dbReference type="STRING" id="1802517.A2892_04350"/>
<feature type="transmembrane region" description="Helical" evidence="8">
    <location>
        <begin position="319"/>
        <end position="338"/>
    </location>
</feature>
<gene>
    <name evidence="10" type="ORF">A2892_04350</name>
</gene>
<dbReference type="AlphaFoldDB" id="A0A1F8BA10"/>
<dbReference type="Proteomes" id="UP000176404">
    <property type="component" value="Unassembled WGS sequence"/>
</dbReference>
<evidence type="ECO:0000256" key="4">
    <source>
        <dbReference type="ARBA" id="ARBA00022679"/>
    </source>
</evidence>
<feature type="transmembrane region" description="Helical" evidence="8">
    <location>
        <begin position="87"/>
        <end position="106"/>
    </location>
</feature>
<reference evidence="10 11" key="1">
    <citation type="journal article" date="2016" name="Nat. Commun.">
        <title>Thousands of microbial genomes shed light on interconnected biogeochemical processes in an aquifer system.</title>
        <authorList>
            <person name="Anantharaman K."/>
            <person name="Brown C.T."/>
            <person name="Hug L.A."/>
            <person name="Sharon I."/>
            <person name="Castelle C.J."/>
            <person name="Probst A.J."/>
            <person name="Thomas B.C."/>
            <person name="Singh A."/>
            <person name="Wilkins M.J."/>
            <person name="Karaoz U."/>
            <person name="Brodie E.L."/>
            <person name="Williams K.H."/>
            <person name="Hubbard S.S."/>
            <person name="Banfield J.F."/>
        </authorList>
    </citation>
    <scope>NUCLEOTIDE SEQUENCE [LARGE SCALE GENOMIC DNA]</scope>
</reference>
<keyword evidence="2" id="KW-1003">Cell membrane</keyword>
<evidence type="ECO:0000313" key="10">
    <source>
        <dbReference type="EMBL" id="OGM60857.1"/>
    </source>
</evidence>
<evidence type="ECO:0000256" key="8">
    <source>
        <dbReference type="SAM" id="Phobius"/>
    </source>
</evidence>
<organism evidence="10 11">
    <name type="scientific">Candidatus Woesebacteria bacterium RIFCSPLOWO2_01_FULL_39_10b</name>
    <dbReference type="NCBI Taxonomy" id="1802517"/>
    <lineage>
        <taxon>Bacteria</taxon>
        <taxon>Candidatus Woeseibacteriota</taxon>
    </lineage>
</organism>